<protein>
    <recommendedName>
        <fullName evidence="3">Phenylalanyl-tRNA synthetase subunit alpha</fullName>
    </recommendedName>
</protein>
<dbReference type="AlphaFoldDB" id="V6RZ88"/>
<name>V6RZ88_9FLAO</name>
<evidence type="ECO:0008006" key="3">
    <source>
        <dbReference type="Google" id="ProtNLM"/>
    </source>
</evidence>
<comment type="caution">
    <text evidence="1">The sequence shown here is derived from an EMBL/GenBank/DDBJ whole genome shotgun (WGS) entry which is preliminary data.</text>
</comment>
<dbReference type="STRING" id="1341154.FCR2A7T_19540"/>
<dbReference type="RefSeq" id="WP_023571070.1">
    <property type="nucleotide sequence ID" value="NZ_AVBI01000018.1"/>
</dbReference>
<dbReference type="OrthoDB" id="953239at2"/>
<reference evidence="1 2" key="1">
    <citation type="journal article" date="2015" name="Stand. Genomic Sci.">
        <title>Genomic Encyclopedia of Bacterial and Archaeal Type Strains, Phase III: the genomes of soil and plant-associated and newly described type strains.</title>
        <authorList>
            <person name="Whitman W.B."/>
            <person name="Woyke T."/>
            <person name="Klenk H.P."/>
            <person name="Zhou Y."/>
            <person name="Lilburn T.G."/>
            <person name="Beck B.J."/>
            <person name="De Vos P."/>
            <person name="Vandamme P."/>
            <person name="Eisen J.A."/>
            <person name="Garrity G."/>
            <person name="Hugenholtz P."/>
            <person name="Kyrpides N.C."/>
        </authorList>
    </citation>
    <scope>NUCLEOTIDE SEQUENCE [LARGE SCALE GENOMIC DNA]</scope>
    <source>
        <strain evidence="1 2">CGMCC 1.7270</strain>
    </source>
</reference>
<sequence length="135" mass="15629">MQKDIIIPKVENVYVAAVQEWNDDFMENSWYAYLVNDNDTKLEMAIVVSRAYGQINGEDRKTGTFRHAFKEVEPNSAVKIELLENNVLQLNNEFLVTFFIGDKLYDKSYVFRANAINDRAMTDVPVMNKRGVLIK</sequence>
<accession>V6RZ88</accession>
<organism evidence="1 2">
    <name type="scientific">Flavobacterium cauense R2A-7</name>
    <dbReference type="NCBI Taxonomy" id="1341154"/>
    <lineage>
        <taxon>Bacteria</taxon>
        <taxon>Pseudomonadati</taxon>
        <taxon>Bacteroidota</taxon>
        <taxon>Flavobacteriia</taxon>
        <taxon>Flavobacteriales</taxon>
        <taxon>Flavobacteriaceae</taxon>
        <taxon>Flavobacterium</taxon>
    </lineage>
</organism>
<evidence type="ECO:0000313" key="2">
    <source>
        <dbReference type="Proteomes" id="UP000319848"/>
    </source>
</evidence>
<keyword evidence="2" id="KW-1185">Reference proteome</keyword>
<dbReference type="Proteomes" id="UP000319848">
    <property type="component" value="Unassembled WGS sequence"/>
</dbReference>
<dbReference type="EMBL" id="VLKQ01000012">
    <property type="protein sequence ID" value="TWI09311.1"/>
    <property type="molecule type" value="Genomic_DNA"/>
</dbReference>
<gene>
    <name evidence="1" type="ORF">IP98_02472</name>
</gene>
<evidence type="ECO:0000313" key="1">
    <source>
        <dbReference type="EMBL" id="TWI09311.1"/>
    </source>
</evidence>
<proteinExistence type="predicted"/>